<evidence type="ECO:0000313" key="1">
    <source>
        <dbReference type="Proteomes" id="UP000095286"/>
    </source>
</evidence>
<protein>
    <submittedName>
        <fullName evidence="2">Serpentine receptor class gamma</fullName>
    </submittedName>
</protein>
<reference evidence="2" key="1">
    <citation type="submission" date="2016-11" db="UniProtKB">
        <authorList>
            <consortium name="WormBaseParasite"/>
        </authorList>
    </citation>
    <scope>IDENTIFICATION</scope>
    <source>
        <strain evidence="2">KR3021</strain>
    </source>
</reference>
<sequence>MNDSNLLIHQIQAILPFVTVEMSTLSVVVHFIVGILFYIAYAILITQILRYRKTIEELKTPFYSAVVPCYVIGLYPGFASIAAQFSDNFTWHWTPVYALQYYFTSCQFALGFYLSFIRLVMVLFTVSGPTWIQKTFRYFIATIFIISAFPTFYLFGSRTRFFKLDLRMTNQVQTYFLAYEPWIKGTSNALNCIIFFSIFIILSIATSVGTIIKLIRLKKETKVFKISEKTKATVFLKAKLGSNVSFNFGPDVKELYKLHKGTFEKEYILSPKAKMSKDKNKMNSSGVLSSSGLLTIDNLKESDFGTYIADNEKVVDGIGLASTALTIVKEK</sequence>
<evidence type="ECO:0000313" key="2">
    <source>
        <dbReference type="WBParaSite" id="RSKR_0000139650.1"/>
    </source>
</evidence>
<dbReference type="Proteomes" id="UP000095286">
    <property type="component" value="Unplaced"/>
</dbReference>
<organism evidence="1 2">
    <name type="scientific">Rhabditophanes sp. KR3021</name>
    <dbReference type="NCBI Taxonomy" id="114890"/>
    <lineage>
        <taxon>Eukaryota</taxon>
        <taxon>Metazoa</taxon>
        <taxon>Ecdysozoa</taxon>
        <taxon>Nematoda</taxon>
        <taxon>Chromadorea</taxon>
        <taxon>Rhabditida</taxon>
        <taxon>Tylenchina</taxon>
        <taxon>Panagrolaimomorpha</taxon>
        <taxon>Strongyloidoidea</taxon>
        <taxon>Alloionematidae</taxon>
        <taxon>Rhabditophanes</taxon>
    </lineage>
</organism>
<name>A0AC35TJK1_9BILA</name>
<dbReference type="WBParaSite" id="RSKR_0000139650.1">
    <property type="protein sequence ID" value="RSKR_0000139650.1"/>
    <property type="gene ID" value="RSKR_0000139650"/>
</dbReference>
<accession>A0AC35TJK1</accession>
<proteinExistence type="predicted"/>